<protein>
    <submittedName>
        <fullName evidence="3">Uncharacterized protein</fullName>
    </submittedName>
</protein>
<evidence type="ECO:0000313" key="4">
    <source>
        <dbReference type="Proteomes" id="UP001175261"/>
    </source>
</evidence>
<keyword evidence="4" id="KW-1185">Reference proteome</keyword>
<evidence type="ECO:0000313" key="3">
    <source>
        <dbReference type="EMBL" id="KAK0385482.1"/>
    </source>
</evidence>
<dbReference type="AlphaFoldDB" id="A0AA39GG52"/>
<feature type="compositionally biased region" description="Polar residues" evidence="1">
    <location>
        <begin position="160"/>
        <end position="169"/>
    </location>
</feature>
<feature type="compositionally biased region" description="Low complexity" evidence="1">
    <location>
        <begin position="170"/>
        <end position="203"/>
    </location>
</feature>
<reference evidence="3" key="1">
    <citation type="submission" date="2022-10" db="EMBL/GenBank/DDBJ databases">
        <title>Determination and structural analysis of whole genome sequence of Sarocladium strictum F4-1.</title>
        <authorList>
            <person name="Hu L."/>
            <person name="Jiang Y."/>
        </authorList>
    </citation>
    <scope>NUCLEOTIDE SEQUENCE</scope>
    <source>
        <strain evidence="3">F4-1</strain>
    </source>
</reference>
<comment type="caution">
    <text evidence="3">The sequence shown here is derived from an EMBL/GenBank/DDBJ whole genome shotgun (WGS) entry which is preliminary data.</text>
</comment>
<evidence type="ECO:0000256" key="1">
    <source>
        <dbReference type="SAM" id="MobiDB-lite"/>
    </source>
</evidence>
<accession>A0AA39GG52</accession>
<feature type="region of interest" description="Disordered" evidence="1">
    <location>
        <begin position="143"/>
        <end position="207"/>
    </location>
</feature>
<name>A0AA39GG52_SARSR</name>
<proteinExistence type="predicted"/>
<evidence type="ECO:0000256" key="2">
    <source>
        <dbReference type="SAM" id="SignalP"/>
    </source>
</evidence>
<organism evidence="3 4">
    <name type="scientific">Sarocladium strictum</name>
    <name type="common">Black bundle disease fungus</name>
    <name type="synonym">Acremonium strictum</name>
    <dbReference type="NCBI Taxonomy" id="5046"/>
    <lineage>
        <taxon>Eukaryota</taxon>
        <taxon>Fungi</taxon>
        <taxon>Dikarya</taxon>
        <taxon>Ascomycota</taxon>
        <taxon>Pezizomycotina</taxon>
        <taxon>Sordariomycetes</taxon>
        <taxon>Hypocreomycetidae</taxon>
        <taxon>Hypocreales</taxon>
        <taxon>Sarocladiaceae</taxon>
        <taxon>Sarocladium</taxon>
    </lineage>
</organism>
<sequence length="236" mass="24673">MLLLIFLSLASHAMAANRVFASRGTQECDACLGDVEASCQGPITSDQFNNCFCSIGKEGLAWPKLENCFIGNDAKCSSDIQYDTLGDWGAHCFAYKDDEEEEVCVDSTQNDKLLMSVADVFCTEFLTLTSVSPSSTPVVAETTAKSTTTKADNDTPTTTSAIKTETDSITSATNTAPPPTATDADLNTESSAEPSSTAPSSTSQDQGNGVAALLPIGYSSAALLALSVSGFVMNIL</sequence>
<feature type="chain" id="PRO_5041324980" evidence="2">
    <location>
        <begin position="16"/>
        <end position="236"/>
    </location>
</feature>
<keyword evidence="2" id="KW-0732">Signal</keyword>
<gene>
    <name evidence="3" type="ORF">NLU13_6662</name>
</gene>
<dbReference type="Proteomes" id="UP001175261">
    <property type="component" value="Unassembled WGS sequence"/>
</dbReference>
<dbReference type="EMBL" id="JAPDFR010000006">
    <property type="protein sequence ID" value="KAK0385482.1"/>
    <property type="molecule type" value="Genomic_DNA"/>
</dbReference>
<feature type="signal peptide" evidence="2">
    <location>
        <begin position="1"/>
        <end position="15"/>
    </location>
</feature>
<feature type="compositionally biased region" description="Low complexity" evidence="1">
    <location>
        <begin position="143"/>
        <end position="159"/>
    </location>
</feature>